<evidence type="ECO:0000313" key="3">
    <source>
        <dbReference type="Proteomes" id="UP001174694"/>
    </source>
</evidence>
<name>A0AA38VFZ1_9PEZI</name>
<reference evidence="2" key="1">
    <citation type="submission" date="2022-07" db="EMBL/GenBank/DDBJ databases">
        <title>Fungi with potential for degradation of polypropylene.</title>
        <authorList>
            <person name="Gostincar C."/>
        </authorList>
    </citation>
    <scope>NUCLEOTIDE SEQUENCE</scope>
    <source>
        <strain evidence="2">EXF-13308</strain>
    </source>
</reference>
<proteinExistence type="predicted"/>
<keyword evidence="1" id="KW-1133">Transmembrane helix</keyword>
<organism evidence="2 3">
    <name type="scientific">Pleurostoma richardsiae</name>
    <dbReference type="NCBI Taxonomy" id="41990"/>
    <lineage>
        <taxon>Eukaryota</taxon>
        <taxon>Fungi</taxon>
        <taxon>Dikarya</taxon>
        <taxon>Ascomycota</taxon>
        <taxon>Pezizomycotina</taxon>
        <taxon>Sordariomycetes</taxon>
        <taxon>Sordariomycetidae</taxon>
        <taxon>Calosphaeriales</taxon>
        <taxon>Pleurostomataceae</taxon>
        <taxon>Pleurostoma</taxon>
    </lineage>
</organism>
<comment type="caution">
    <text evidence="2">The sequence shown here is derived from an EMBL/GenBank/DDBJ whole genome shotgun (WGS) entry which is preliminary data.</text>
</comment>
<dbReference type="EMBL" id="JANBVO010000010">
    <property type="protein sequence ID" value="KAJ9149404.1"/>
    <property type="molecule type" value="Genomic_DNA"/>
</dbReference>
<accession>A0AA38VFZ1</accession>
<keyword evidence="1" id="KW-0472">Membrane</keyword>
<dbReference type="AlphaFoldDB" id="A0AA38VFZ1"/>
<feature type="transmembrane region" description="Helical" evidence="1">
    <location>
        <begin position="100"/>
        <end position="118"/>
    </location>
</feature>
<keyword evidence="1" id="KW-0812">Transmembrane</keyword>
<evidence type="ECO:0000313" key="2">
    <source>
        <dbReference type="EMBL" id="KAJ9149404.1"/>
    </source>
</evidence>
<evidence type="ECO:0000256" key="1">
    <source>
        <dbReference type="SAM" id="Phobius"/>
    </source>
</evidence>
<protein>
    <submittedName>
        <fullName evidence="2">Uncharacterized protein</fullName>
    </submittedName>
</protein>
<dbReference type="Proteomes" id="UP001174694">
    <property type="component" value="Unassembled WGS sequence"/>
</dbReference>
<gene>
    <name evidence="2" type="ORF">NKR23_g4432</name>
</gene>
<sequence>MTACIITNQQLGRHTNLIHDTTAFTSISVSAHLNRLHLCLDRAHQLALSSTKQVSAATSISCFPARHFIQATELKTPKSPQTHTMAFSPYTRHGRISNKVTLVWVGCFFALVFFFYYITTRHPDTARTYQDMLRKGPQKEPVAAGAV</sequence>
<keyword evidence="3" id="KW-1185">Reference proteome</keyword>